<keyword evidence="6" id="KW-1278">Translocase</keyword>
<evidence type="ECO:0000256" key="4">
    <source>
        <dbReference type="ARBA" id="ARBA00022741"/>
    </source>
</evidence>
<dbReference type="PANTHER" id="PTHR10160">
    <property type="entry name" value="NAD(P) TRANSHYDROGENASE"/>
    <property type="match status" value="1"/>
</dbReference>
<feature type="domain" description="Alanine dehydrogenase/pyridine nucleotide transhydrogenase N-terminal" evidence="14">
    <location>
        <begin position="6"/>
        <end position="139"/>
    </location>
</feature>
<evidence type="ECO:0000256" key="8">
    <source>
        <dbReference type="ARBA" id="ARBA00048202"/>
    </source>
</evidence>
<dbReference type="NCBIfam" id="NF006942">
    <property type="entry name" value="PRK09424.1"/>
    <property type="match status" value="1"/>
</dbReference>
<dbReference type="GO" id="GO:0006740">
    <property type="term" value="P:NADPH regeneration"/>
    <property type="evidence" value="ECO:0007669"/>
    <property type="project" value="TreeGrafter"/>
</dbReference>
<dbReference type="GO" id="GO:0050661">
    <property type="term" value="F:NADP binding"/>
    <property type="evidence" value="ECO:0007669"/>
    <property type="project" value="TreeGrafter"/>
</dbReference>
<evidence type="ECO:0000259" key="14">
    <source>
        <dbReference type="SMART" id="SM01003"/>
    </source>
</evidence>
<proteinExistence type="inferred from homology"/>
<protein>
    <recommendedName>
        <fullName evidence="9">NAD(P) transhydrogenase subunit alpha part 1</fullName>
        <ecNumber evidence="3">7.1.1.1</ecNumber>
    </recommendedName>
    <alternativeName>
        <fullName evidence="11">Nicotinamide nucleotide transhydrogenase subunit alpha 1</fullName>
    </alternativeName>
    <alternativeName>
        <fullName evidence="10">Pyridine nucleotide transhydrogenase subunit alpha 1</fullName>
    </alternativeName>
</protein>
<dbReference type="GO" id="GO:0008750">
    <property type="term" value="F:proton-translocating NAD(P)+ transhydrogenase activity"/>
    <property type="evidence" value="ECO:0007669"/>
    <property type="project" value="UniProtKB-EC"/>
</dbReference>
<dbReference type="EC" id="7.1.1.1" evidence="3"/>
<evidence type="ECO:0000256" key="5">
    <source>
        <dbReference type="ARBA" id="ARBA00022857"/>
    </source>
</evidence>
<dbReference type="PROSITE" id="PS00837">
    <property type="entry name" value="ALADH_PNT_2"/>
    <property type="match status" value="1"/>
</dbReference>
<dbReference type="GO" id="GO:0005886">
    <property type="term" value="C:plasma membrane"/>
    <property type="evidence" value="ECO:0007669"/>
    <property type="project" value="TreeGrafter"/>
</dbReference>
<dbReference type="Pfam" id="PF01262">
    <property type="entry name" value="AlaDh_PNT_C"/>
    <property type="match status" value="1"/>
</dbReference>
<evidence type="ECO:0000313" key="16">
    <source>
        <dbReference type="Proteomes" id="UP000053176"/>
    </source>
</evidence>
<gene>
    <name evidence="15" type="ORF">AU467_23420</name>
</gene>
<evidence type="ECO:0000313" key="15">
    <source>
        <dbReference type="EMBL" id="KUM25955.1"/>
    </source>
</evidence>
<evidence type="ECO:0000256" key="6">
    <source>
        <dbReference type="ARBA" id="ARBA00022967"/>
    </source>
</evidence>
<keyword evidence="5" id="KW-0521">NADP</keyword>
<evidence type="ECO:0000256" key="12">
    <source>
        <dbReference type="SAM" id="MobiDB-lite"/>
    </source>
</evidence>
<dbReference type="InterPro" id="IPR007886">
    <property type="entry name" value="AlaDH/PNT_N"/>
</dbReference>
<organism evidence="15 16">
    <name type="scientific">Rhizobium loti</name>
    <name type="common">Mesorhizobium loti</name>
    <dbReference type="NCBI Taxonomy" id="381"/>
    <lineage>
        <taxon>Bacteria</taxon>
        <taxon>Pseudomonadati</taxon>
        <taxon>Pseudomonadota</taxon>
        <taxon>Alphaproteobacteria</taxon>
        <taxon>Hyphomicrobiales</taxon>
        <taxon>Phyllobacteriaceae</taxon>
        <taxon>Mesorhizobium</taxon>
    </lineage>
</organism>
<evidence type="ECO:0000256" key="7">
    <source>
        <dbReference type="ARBA" id="ARBA00023027"/>
    </source>
</evidence>
<dbReference type="SUPFAM" id="SSF51735">
    <property type="entry name" value="NAD(P)-binding Rossmann-fold domains"/>
    <property type="match status" value="1"/>
</dbReference>
<dbReference type="InterPro" id="IPR008143">
    <property type="entry name" value="Ala_DH/PNT_CS2"/>
</dbReference>
<dbReference type="CDD" id="cd05304">
    <property type="entry name" value="Rubrum_tdh"/>
    <property type="match status" value="1"/>
</dbReference>
<dbReference type="SUPFAM" id="SSF52283">
    <property type="entry name" value="Formate/glycerate dehydrogenase catalytic domain-like"/>
    <property type="match status" value="1"/>
</dbReference>
<accession>A0A117N322</accession>
<dbReference type="SMART" id="SM01002">
    <property type="entry name" value="AlaDh_PNT_C"/>
    <property type="match status" value="1"/>
</dbReference>
<name>A0A117N322_RHILI</name>
<dbReference type="FunFam" id="3.40.50.720:FF:000188">
    <property type="entry name" value="NAD(P) transhydrogenase alpha subunit 1"/>
    <property type="match status" value="1"/>
</dbReference>
<dbReference type="GO" id="GO:0016491">
    <property type="term" value="F:oxidoreductase activity"/>
    <property type="evidence" value="ECO:0007669"/>
    <property type="project" value="InterPro"/>
</dbReference>
<keyword evidence="7" id="KW-0520">NAD</keyword>
<feature type="region of interest" description="Disordered" evidence="12">
    <location>
        <begin position="401"/>
        <end position="426"/>
    </location>
</feature>
<evidence type="ECO:0000256" key="11">
    <source>
        <dbReference type="ARBA" id="ARBA00084087"/>
    </source>
</evidence>
<comment type="similarity">
    <text evidence="2">Belongs to the AlaDH/PNT family.</text>
</comment>
<dbReference type="Pfam" id="PF05222">
    <property type="entry name" value="AlaDh_PNT_N"/>
    <property type="match status" value="1"/>
</dbReference>
<dbReference type="InterPro" id="IPR036291">
    <property type="entry name" value="NAD(P)-bd_dom_sf"/>
</dbReference>
<feature type="compositionally biased region" description="Low complexity" evidence="12">
    <location>
        <begin position="405"/>
        <end position="426"/>
    </location>
</feature>
<dbReference type="PANTHER" id="PTHR10160:SF19">
    <property type="entry name" value="PROTON-TRANSLOCATING NAD(P)(+) TRANSHYDROGENASE"/>
    <property type="match status" value="1"/>
</dbReference>
<evidence type="ECO:0000256" key="10">
    <source>
        <dbReference type="ARBA" id="ARBA00076996"/>
    </source>
</evidence>
<evidence type="ECO:0000256" key="1">
    <source>
        <dbReference type="ARBA" id="ARBA00003943"/>
    </source>
</evidence>
<dbReference type="OrthoDB" id="9804592at2"/>
<evidence type="ECO:0000256" key="9">
    <source>
        <dbReference type="ARBA" id="ARBA00071353"/>
    </source>
</evidence>
<evidence type="ECO:0000259" key="13">
    <source>
        <dbReference type="SMART" id="SM01002"/>
    </source>
</evidence>
<dbReference type="Gene3D" id="3.40.50.720">
    <property type="entry name" value="NAD(P)-binding Rossmann-like Domain"/>
    <property type="match status" value="2"/>
</dbReference>
<comment type="function">
    <text evidence="1">The transhydrogenation between NADH and NADP is coupled to respiration and ATP hydrolysis and functions as a proton pump across the membrane.</text>
</comment>
<evidence type="ECO:0000256" key="2">
    <source>
        <dbReference type="ARBA" id="ARBA00005689"/>
    </source>
</evidence>
<dbReference type="InterPro" id="IPR007698">
    <property type="entry name" value="AlaDH/PNT_NAD(H)-bd"/>
</dbReference>
<comment type="catalytic activity">
    <reaction evidence="8">
        <text>NAD(+) + NADPH + H(+)(in) = NADH + NADP(+) + H(+)(out)</text>
        <dbReference type="Rhea" id="RHEA:47992"/>
        <dbReference type="ChEBI" id="CHEBI:15378"/>
        <dbReference type="ChEBI" id="CHEBI:57540"/>
        <dbReference type="ChEBI" id="CHEBI:57783"/>
        <dbReference type="ChEBI" id="CHEBI:57945"/>
        <dbReference type="ChEBI" id="CHEBI:58349"/>
        <dbReference type="EC" id="7.1.1.1"/>
    </reaction>
</comment>
<dbReference type="Proteomes" id="UP000053176">
    <property type="component" value="Unassembled WGS sequence"/>
</dbReference>
<evidence type="ECO:0000256" key="3">
    <source>
        <dbReference type="ARBA" id="ARBA00012943"/>
    </source>
</evidence>
<dbReference type="EMBL" id="LPWA01000110">
    <property type="protein sequence ID" value="KUM25955.1"/>
    <property type="molecule type" value="Genomic_DNA"/>
</dbReference>
<keyword evidence="4" id="KW-0547">Nucleotide-binding</keyword>
<dbReference type="AlphaFoldDB" id="A0A117N322"/>
<sequence>MGQTVFIPRELDANEPRVAASPETVKRLVGLGFEVIVEKGAGFGSRITDQDFAAAGAAIGKAADASKADVVLKVRRPTDAELKGYKSGAAVIAIMDPYGNDAAVAAMAKAGITAFSMEFMPRITRAQVMDVLSSQANLAGYQAVIDAAAEYDRALPMMMTAAGTVPAAKTFIMGVGVAGLQAIATARRLGAVVTATDVRPAVKEQVQSLGAKFLAVEDEEFKAAETAGGYAKEMSKEYQAKQAALTAEHIAKQDIVITTALIPGRPAPKLVSAAMVASMKPGSVIVDLAVERGGNVEGAVAGKVVTTENGVKIVGHLNVPGRVAASASLLYAKNLYAFLETMVDKAAKELAIKRDDELVKATMLTDGGKVVHPNFAKAAEAPRTEPAAIPATIMVADTSDKPVAKKTAAKNPAAAKSPSSKSKGTA</sequence>
<dbReference type="SMART" id="SM01003">
    <property type="entry name" value="AlaDh_PNT_N"/>
    <property type="match status" value="1"/>
</dbReference>
<comment type="caution">
    <text evidence="15">The sequence shown here is derived from an EMBL/GenBank/DDBJ whole genome shotgun (WGS) entry which is preliminary data.</text>
</comment>
<feature type="domain" description="Alanine dehydrogenase/pyridine nucleotide transhydrogenase NAD(H)-binding" evidence="13">
    <location>
        <begin position="148"/>
        <end position="315"/>
    </location>
</feature>
<reference evidence="15 16" key="1">
    <citation type="submission" date="2015-12" db="EMBL/GenBank/DDBJ databases">
        <title>Draft genome sequence of Mesorhizobium sp. UFLA 01-765, a multitolerant efficient symbiont and plant-growth promoting strain isolated from Zn-mining soil using Leucaena leucocephala as a trap plant.</title>
        <authorList>
            <person name="Rangel W.M."/>
            <person name="Thijs S."/>
            <person name="Longatti S.M."/>
            <person name="Moreira F.M."/>
            <person name="Weyens N."/>
            <person name="Vangronsveld J."/>
            <person name="Van Hamme J.D."/>
            <person name="Bottos E.M."/>
            <person name="Rineau F."/>
        </authorList>
    </citation>
    <scope>NUCLEOTIDE SEQUENCE [LARGE SCALE GENOMIC DNA]</scope>
    <source>
        <strain evidence="15 16">UFLA 01-765</strain>
    </source>
</reference>